<dbReference type="RefSeq" id="WP_214169475.1">
    <property type="nucleotide sequence ID" value="NZ_JAHCVJ010000001.1"/>
</dbReference>
<accession>A0AAW4KXR7</accession>
<proteinExistence type="inferred from homology"/>
<dbReference type="Pfam" id="PF00753">
    <property type="entry name" value="Lactamase_B"/>
    <property type="match status" value="2"/>
</dbReference>
<evidence type="ECO:0000259" key="2">
    <source>
        <dbReference type="SMART" id="SM00849"/>
    </source>
</evidence>
<dbReference type="Proteomes" id="UP000811899">
    <property type="component" value="Unassembled WGS sequence"/>
</dbReference>
<organism evidence="3 4">
    <name type="scientific">Geoanaerobacter pelophilus</name>
    <dbReference type="NCBI Taxonomy" id="60036"/>
    <lineage>
        <taxon>Bacteria</taxon>
        <taxon>Pseudomonadati</taxon>
        <taxon>Thermodesulfobacteriota</taxon>
        <taxon>Desulfuromonadia</taxon>
        <taxon>Geobacterales</taxon>
        <taxon>Geobacteraceae</taxon>
        <taxon>Geoanaerobacter</taxon>
    </lineage>
</organism>
<comment type="caution">
    <text evidence="3">The sequence shown here is derived from an EMBL/GenBank/DDBJ whole genome shotgun (WGS) entry which is preliminary data.</text>
</comment>
<dbReference type="SMART" id="SM00849">
    <property type="entry name" value="Lactamase_B"/>
    <property type="match status" value="1"/>
</dbReference>
<dbReference type="GO" id="GO:0017001">
    <property type="term" value="P:antibiotic catabolic process"/>
    <property type="evidence" value="ECO:0007669"/>
    <property type="project" value="UniProtKB-ARBA"/>
</dbReference>
<evidence type="ECO:0000256" key="1">
    <source>
        <dbReference type="ARBA" id="ARBA00005250"/>
    </source>
</evidence>
<dbReference type="InterPro" id="IPR050855">
    <property type="entry name" value="NDM-1-like"/>
</dbReference>
<evidence type="ECO:0000313" key="4">
    <source>
        <dbReference type="Proteomes" id="UP000811899"/>
    </source>
</evidence>
<sequence length="199" mass="22029">MKVISLRGSPDIYSCRAYLVLGDWNRIEDVNTLIDVGTDGSIIGEIEAISTGIGKRAVEQVIITHNHFDHVGGIDAIIKRFKPHIFSYGDLGRGESRLRGWETLRMGDRDCQVFHTPGHSSDSICLYSPEEKALFPGDTPLRILTPGGTYSREFLSCLQKLASLNIQSVYPGHDDPILTDAHSMILHTLSVVRKSQISP</sequence>
<dbReference type="PANTHER" id="PTHR42951">
    <property type="entry name" value="METALLO-BETA-LACTAMASE DOMAIN-CONTAINING"/>
    <property type="match status" value="1"/>
</dbReference>
<evidence type="ECO:0000313" key="3">
    <source>
        <dbReference type="EMBL" id="MBT0662672.1"/>
    </source>
</evidence>
<keyword evidence="4" id="KW-1185">Reference proteome</keyword>
<dbReference type="PANTHER" id="PTHR42951:SF4">
    <property type="entry name" value="ACYL-COENZYME A THIOESTERASE MBLAC2"/>
    <property type="match status" value="1"/>
</dbReference>
<feature type="domain" description="Metallo-beta-lactamase" evidence="2">
    <location>
        <begin position="14"/>
        <end position="173"/>
    </location>
</feature>
<reference evidence="3 4" key="1">
    <citation type="submission" date="2021-05" db="EMBL/GenBank/DDBJ databases">
        <title>The draft genome of Geobacter pelophilus DSM 12255.</title>
        <authorList>
            <person name="Xu Z."/>
            <person name="Masuda Y."/>
            <person name="Itoh H."/>
            <person name="Senoo K."/>
        </authorList>
    </citation>
    <scope>NUCLEOTIDE SEQUENCE [LARGE SCALE GENOMIC DNA]</scope>
    <source>
        <strain evidence="3 4">DSM 12255</strain>
    </source>
</reference>
<gene>
    <name evidence="3" type="ORF">KI809_00010</name>
</gene>
<comment type="similarity">
    <text evidence="1">Belongs to the metallo-beta-lactamase superfamily. Class-B beta-lactamase family.</text>
</comment>
<dbReference type="InterPro" id="IPR036866">
    <property type="entry name" value="RibonucZ/Hydroxyglut_hydro"/>
</dbReference>
<dbReference type="InterPro" id="IPR001279">
    <property type="entry name" value="Metallo-B-lactamas"/>
</dbReference>
<dbReference type="AlphaFoldDB" id="A0AAW4KXR7"/>
<dbReference type="SUPFAM" id="SSF56281">
    <property type="entry name" value="Metallo-hydrolase/oxidoreductase"/>
    <property type="match status" value="1"/>
</dbReference>
<name>A0AAW4KXR7_9BACT</name>
<dbReference type="EMBL" id="JAHCVJ010000001">
    <property type="protein sequence ID" value="MBT0662672.1"/>
    <property type="molecule type" value="Genomic_DNA"/>
</dbReference>
<dbReference type="Gene3D" id="3.60.15.10">
    <property type="entry name" value="Ribonuclease Z/Hydroxyacylglutathione hydrolase-like"/>
    <property type="match status" value="2"/>
</dbReference>
<protein>
    <submittedName>
        <fullName evidence="3">MBL fold metallo-hydrolase</fullName>
    </submittedName>
</protein>